<name>A0A382YPD7_9ZZZZ</name>
<proteinExistence type="predicted"/>
<protein>
    <submittedName>
        <fullName evidence="1">Uncharacterized protein</fullName>
    </submittedName>
</protein>
<evidence type="ECO:0000313" key="1">
    <source>
        <dbReference type="EMBL" id="SVD85083.1"/>
    </source>
</evidence>
<reference evidence="1" key="1">
    <citation type="submission" date="2018-05" db="EMBL/GenBank/DDBJ databases">
        <authorList>
            <person name="Lanie J.A."/>
            <person name="Ng W.-L."/>
            <person name="Kazmierczak K.M."/>
            <person name="Andrzejewski T.M."/>
            <person name="Davidsen T.M."/>
            <person name="Wayne K.J."/>
            <person name="Tettelin H."/>
            <person name="Glass J.I."/>
            <person name="Rusch D."/>
            <person name="Podicherti R."/>
            <person name="Tsui H.-C.T."/>
            <person name="Winkler M.E."/>
        </authorList>
    </citation>
    <scope>NUCLEOTIDE SEQUENCE</scope>
</reference>
<feature type="non-terminal residue" evidence="1">
    <location>
        <position position="1"/>
    </location>
</feature>
<dbReference type="AlphaFoldDB" id="A0A382YPD7"/>
<gene>
    <name evidence="1" type="ORF">METZ01_LOCUS437937</name>
</gene>
<sequence>YLIYAICSGGLWIPFWVLIAKGYIGGQGCPECENKL</sequence>
<dbReference type="EMBL" id="UINC01177439">
    <property type="protein sequence ID" value="SVD85083.1"/>
    <property type="molecule type" value="Genomic_DNA"/>
</dbReference>
<organism evidence="1">
    <name type="scientific">marine metagenome</name>
    <dbReference type="NCBI Taxonomy" id="408172"/>
    <lineage>
        <taxon>unclassified sequences</taxon>
        <taxon>metagenomes</taxon>
        <taxon>ecological metagenomes</taxon>
    </lineage>
</organism>
<accession>A0A382YPD7</accession>